<dbReference type="Proteomes" id="UP001642464">
    <property type="component" value="Unassembled WGS sequence"/>
</dbReference>
<feature type="compositionally biased region" description="Basic and acidic residues" evidence="1">
    <location>
        <begin position="92"/>
        <end position="107"/>
    </location>
</feature>
<gene>
    <name evidence="2" type="ORF">SCF082_LOCUS49719</name>
</gene>
<evidence type="ECO:0000313" key="2">
    <source>
        <dbReference type="EMBL" id="CAK9106744.1"/>
    </source>
</evidence>
<evidence type="ECO:0000313" key="3">
    <source>
        <dbReference type="Proteomes" id="UP001642464"/>
    </source>
</evidence>
<proteinExistence type="predicted"/>
<dbReference type="EMBL" id="CAXAMM010042795">
    <property type="protein sequence ID" value="CAK9106744.1"/>
    <property type="molecule type" value="Genomic_DNA"/>
</dbReference>
<feature type="region of interest" description="Disordered" evidence="1">
    <location>
        <begin position="80"/>
        <end position="107"/>
    </location>
</feature>
<keyword evidence="3" id="KW-1185">Reference proteome</keyword>
<reference evidence="2 3" key="1">
    <citation type="submission" date="2024-02" db="EMBL/GenBank/DDBJ databases">
        <authorList>
            <person name="Chen Y."/>
            <person name="Shah S."/>
            <person name="Dougan E. K."/>
            <person name="Thang M."/>
            <person name="Chan C."/>
        </authorList>
    </citation>
    <scope>NUCLEOTIDE SEQUENCE [LARGE SCALE GENOMIC DNA]</scope>
</reference>
<accession>A0ABP0S311</accession>
<comment type="caution">
    <text evidence="2">The sequence shown here is derived from an EMBL/GenBank/DDBJ whole genome shotgun (WGS) entry which is preliminary data.</text>
</comment>
<organism evidence="2 3">
    <name type="scientific">Durusdinium trenchii</name>
    <dbReference type="NCBI Taxonomy" id="1381693"/>
    <lineage>
        <taxon>Eukaryota</taxon>
        <taxon>Sar</taxon>
        <taxon>Alveolata</taxon>
        <taxon>Dinophyceae</taxon>
        <taxon>Suessiales</taxon>
        <taxon>Symbiodiniaceae</taxon>
        <taxon>Durusdinium</taxon>
    </lineage>
</organism>
<sequence length="107" mass="12146">MSTFCPHLDEIPDMFTTFWQRLHSAVLQLEREFALDAQAPGYEIRALCVQLAFLRSIVKGQAGLPFPRLGPHGRRLLEWMQSPQSVRNPASGDHKNQSNTFGDHDTI</sequence>
<name>A0ABP0S311_9DINO</name>
<protein>
    <submittedName>
        <fullName evidence="2">Uncharacterized protein</fullName>
    </submittedName>
</protein>
<evidence type="ECO:0000256" key="1">
    <source>
        <dbReference type="SAM" id="MobiDB-lite"/>
    </source>
</evidence>